<protein>
    <recommendedName>
        <fullName evidence="2">DUF6699 domain-containing protein</fullName>
    </recommendedName>
</protein>
<accession>A0AAD7B4T8</accession>
<feature type="domain" description="DUF6699" evidence="2">
    <location>
        <begin position="69"/>
        <end position="209"/>
    </location>
</feature>
<proteinExistence type="predicted"/>
<comment type="caution">
    <text evidence="3">The sequence shown here is derived from an EMBL/GenBank/DDBJ whole genome shotgun (WGS) entry which is preliminary data.</text>
</comment>
<sequence length="221" mass="24344">MPGKHVRFSTQNTYHSSDNSSSRTFTPPSNAFTNLPTSAPHAPRRSYTDPSAGKACAHNLLAQRSTPLLSYDLTLHPSSVTTHYHGLSSASMSEPAVYPPQPTLTIQCSHLPCLGPEIQQWSFTVPASNRRYVTVADVLSSLYHGLRTHITPAEFQALSPPKLMRQVGAAYAARYRRLEGHRGYAHEKASGVRRVDYLMGCNEFRGLTSTSTPGVWRLHVA</sequence>
<evidence type="ECO:0000256" key="1">
    <source>
        <dbReference type="SAM" id="MobiDB-lite"/>
    </source>
</evidence>
<gene>
    <name evidence="3" type="ORF">FB45DRAFT_844637</name>
</gene>
<organism evidence="3 4">
    <name type="scientific">Roridomyces roridus</name>
    <dbReference type="NCBI Taxonomy" id="1738132"/>
    <lineage>
        <taxon>Eukaryota</taxon>
        <taxon>Fungi</taxon>
        <taxon>Dikarya</taxon>
        <taxon>Basidiomycota</taxon>
        <taxon>Agaricomycotina</taxon>
        <taxon>Agaricomycetes</taxon>
        <taxon>Agaricomycetidae</taxon>
        <taxon>Agaricales</taxon>
        <taxon>Marasmiineae</taxon>
        <taxon>Mycenaceae</taxon>
        <taxon>Roridomyces</taxon>
    </lineage>
</organism>
<feature type="compositionally biased region" description="Polar residues" evidence="1">
    <location>
        <begin position="8"/>
        <end position="37"/>
    </location>
</feature>
<name>A0AAD7B4T8_9AGAR</name>
<dbReference type="Pfam" id="PF20415">
    <property type="entry name" value="DUF6699"/>
    <property type="match status" value="1"/>
</dbReference>
<dbReference type="AlphaFoldDB" id="A0AAD7B4T8"/>
<dbReference type="EMBL" id="JARKIF010000035">
    <property type="protein sequence ID" value="KAJ7610511.1"/>
    <property type="molecule type" value="Genomic_DNA"/>
</dbReference>
<dbReference type="Proteomes" id="UP001221142">
    <property type="component" value="Unassembled WGS sequence"/>
</dbReference>
<evidence type="ECO:0000313" key="4">
    <source>
        <dbReference type="Proteomes" id="UP001221142"/>
    </source>
</evidence>
<evidence type="ECO:0000313" key="3">
    <source>
        <dbReference type="EMBL" id="KAJ7610511.1"/>
    </source>
</evidence>
<dbReference type="InterPro" id="IPR046522">
    <property type="entry name" value="DUF6699"/>
</dbReference>
<keyword evidence="4" id="KW-1185">Reference proteome</keyword>
<feature type="region of interest" description="Disordered" evidence="1">
    <location>
        <begin position="1"/>
        <end position="52"/>
    </location>
</feature>
<evidence type="ECO:0000259" key="2">
    <source>
        <dbReference type="Pfam" id="PF20415"/>
    </source>
</evidence>
<reference evidence="3" key="1">
    <citation type="submission" date="2023-03" db="EMBL/GenBank/DDBJ databases">
        <title>Massive genome expansion in bonnet fungi (Mycena s.s.) driven by repeated elements and novel gene families across ecological guilds.</title>
        <authorList>
            <consortium name="Lawrence Berkeley National Laboratory"/>
            <person name="Harder C.B."/>
            <person name="Miyauchi S."/>
            <person name="Viragh M."/>
            <person name="Kuo A."/>
            <person name="Thoen E."/>
            <person name="Andreopoulos B."/>
            <person name="Lu D."/>
            <person name="Skrede I."/>
            <person name="Drula E."/>
            <person name="Henrissat B."/>
            <person name="Morin E."/>
            <person name="Kohler A."/>
            <person name="Barry K."/>
            <person name="LaButti K."/>
            <person name="Morin E."/>
            <person name="Salamov A."/>
            <person name="Lipzen A."/>
            <person name="Mereny Z."/>
            <person name="Hegedus B."/>
            <person name="Baldrian P."/>
            <person name="Stursova M."/>
            <person name="Weitz H."/>
            <person name="Taylor A."/>
            <person name="Grigoriev I.V."/>
            <person name="Nagy L.G."/>
            <person name="Martin F."/>
            <person name="Kauserud H."/>
        </authorList>
    </citation>
    <scope>NUCLEOTIDE SEQUENCE</scope>
    <source>
        <strain evidence="3">9284</strain>
    </source>
</reference>